<gene>
    <name evidence="2" type="ORF">SERLADRAFT_462647</name>
</gene>
<dbReference type="Proteomes" id="UP000008064">
    <property type="component" value="Unassembled WGS sequence"/>
</dbReference>
<evidence type="ECO:0000313" key="2">
    <source>
        <dbReference type="EMBL" id="EGO28123.1"/>
    </source>
</evidence>
<dbReference type="AlphaFoldDB" id="F8NPD1"/>
<name>F8NPD1_SERL9</name>
<dbReference type="RefSeq" id="XP_007316214.1">
    <property type="nucleotide sequence ID" value="XM_007316152.1"/>
</dbReference>
<accession>F8NPD1</accession>
<organism>
    <name type="scientific">Serpula lacrymans var. lacrymans (strain S7.9)</name>
    <name type="common">Dry rot fungus</name>
    <dbReference type="NCBI Taxonomy" id="578457"/>
    <lineage>
        <taxon>Eukaryota</taxon>
        <taxon>Fungi</taxon>
        <taxon>Dikarya</taxon>
        <taxon>Basidiomycota</taxon>
        <taxon>Agaricomycotina</taxon>
        <taxon>Agaricomycetes</taxon>
        <taxon>Agaricomycetidae</taxon>
        <taxon>Boletales</taxon>
        <taxon>Coniophorineae</taxon>
        <taxon>Serpulaceae</taxon>
        <taxon>Serpula</taxon>
    </lineage>
</organism>
<dbReference type="HOGENOM" id="CLU_065217_0_0_1"/>
<dbReference type="OrthoDB" id="3210666at2759"/>
<dbReference type="EMBL" id="GL945431">
    <property type="protein sequence ID" value="EGO28123.1"/>
    <property type="molecule type" value="Genomic_DNA"/>
</dbReference>
<protein>
    <submittedName>
        <fullName evidence="2">Uncharacterized protein</fullName>
    </submittedName>
</protein>
<reference evidence="2" key="1">
    <citation type="submission" date="2011-04" db="EMBL/GenBank/DDBJ databases">
        <title>Evolution of plant cell wall degrading machinery underlies the functional diversity of forest fungi.</title>
        <authorList>
            <consortium name="US DOE Joint Genome Institute (JGI-PGF)"/>
            <person name="Eastwood D.C."/>
            <person name="Floudas D."/>
            <person name="Binder M."/>
            <person name="Majcherczyk A."/>
            <person name="Schneider P."/>
            <person name="Aerts A."/>
            <person name="Asiegbu F.O."/>
            <person name="Baker S.E."/>
            <person name="Barry K."/>
            <person name="Bendiksby M."/>
            <person name="Blumentritt M."/>
            <person name="Coutinho P.M."/>
            <person name="Cullen D."/>
            <person name="Cullen D."/>
            <person name="Gathman A."/>
            <person name="Goodell B."/>
            <person name="Henrissat B."/>
            <person name="Ihrmark K."/>
            <person name="Kauserud H."/>
            <person name="Kohler A."/>
            <person name="LaButti K."/>
            <person name="Lapidus A."/>
            <person name="Lavin J.L."/>
            <person name="Lee Y.-H."/>
            <person name="Lindquist E."/>
            <person name="Lilly W."/>
            <person name="Lucas S."/>
            <person name="Morin E."/>
            <person name="Murat C."/>
            <person name="Oguiza J.A."/>
            <person name="Park J."/>
            <person name="Pisabarro A.G."/>
            <person name="Riley R."/>
            <person name="Rosling A."/>
            <person name="Salamov A."/>
            <person name="Schmidt O."/>
            <person name="Schmutz J."/>
            <person name="Skrede I."/>
            <person name="Stenlid J."/>
            <person name="Wiebenga A."/>
            <person name="Xie X."/>
            <person name="Kues U."/>
            <person name="Hibbett D.S."/>
            <person name="Hoffmeister D."/>
            <person name="Hogberg N."/>
            <person name="Martin F."/>
            <person name="Grigoriev I.V."/>
            <person name="Watkinson S.C."/>
        </authorList>
    </citation>
    <scope>NUCLEOTIDE SEQUENCE</scope>
    <source>
        <strain evidence="2">S7.9</strain>
    </source>
</reference>
<evidence type="ECO:0000256" key="1">
    <source>
        <dbReference type="SAM" id="MobiDB-lite"/>
    </source>
</evidence>
<feature type="region of interest" description="Disordered" evidence="1">
    <location>
        <begin position="283"/>
        <end position="307"/>
    </location>
</feature>
<sequence>MEPKKGIVYSYRMIAGSAPLQFFVTVEAEPDRQNHYMFSLSMKAGHVERTLCESILMRLSIDPTKLDFSVFVFPPKSSLPYGCLQNLRVWLRTAGMDHRIFADNDLWVGKDPDFRSIGDASFAVLRNATEDMLIYQGMVGQAHVSYIVRWNLVSVGLYSLSFEYEAGGAGRPLFEDYRLRLDCEPQTVSFMIYSIPVSSTPAGASHRLRFWLRTPYTSLSPTSSVNSHAHPTESYIYQRLWKSDSFKLGAGLNFEALGSKVVIATRDPGPPAIERETQPLSLFPNRRPRTIVDPGEDDVAQSRFSFD</sequence>
<dbReference type="KEGG" id="sla:SERLADRAFT_462647"/>
<dbReference type="GeneID" id="18818414"/>
<proteinExistence type="predicted"/>